<feature type="binding site" evidence="6">
    <location>
        <position position="99"/>
    </location>
    <ligand>
        <name>5-phospho-alpha-D-ribose 1-diphosphate</name>
        <dbReference type="ChEBI" id="CHEBI:58017"/>
        <note>ligand shared between dimeric partners</note>
    </ligand>
</feature>
<comment type="subunit">
    <text evidence="6">Homodimer.</text>
</comment>
<evidence type="ECO:0000256" key="3">
    <source>
        <dbReference type="ARBA" id="ARBA00022676"/>
    </source>
</evidence>
<dbReference type="SUPFAM" id="SSF53271">
    <property type="entry name" value="PRTase-like"/>
    <property type="match status" value="1"/>
</dbReference>
<dbReference type="PANTHER" id="PTHR19278">
    <property type="entry name" value="OROTATE PHOSPHORIBOSYLTRANSFERASE"/>
    <property type="match status" value="1"/>
</dbReference>
<evidence type="ECO:0000313" key="7">
    <source>
        <dbReference type="EMBL" id="VEN74982.1"/>
    </source>
</evidence>
<dbReference type="PANTHER" id="PTHR19278:SF9">
    <property type="entry name" value="URIDINE 5'-MONOPHOSPHATE SYNTHASE"/>
    <property type="match status" value="1"/>
</dbReference>
<feature type="binding site" evidence="6">
    <location>
        <position position="124"/>
    </location>
    <ligand>
        <name>orotate</name>
        <dbReference type="ChEBI" id="CHEBI:30839"/>
    </ligand>
</feature>
<sequence>MKQKLIDMLCRVSFQCEDEPVFKLASGRLSRYYVNCRPAVLSPEGMFLAGSLVFDRIADLKPAGVGGLTFGADPIAIAAAFVSGLKKKPVKAFSLKKEKAPGARWMEGDLKAGDRVVIIDDVATTGGSTVKAIERARLEGLEVEAAVILVDRQEGGMDNIRDHAPRAWALITRTELTDHLKRM</sequence>
<keyword evidence="5 6" id="KW-0665">Pyrimidine biosynthesis</keyword>
<keyword evidence="6" id="KW-0460">Magnesium</keyword>
<feature type="binding site" description="in other chain" evidence="6">
    <location>
        <position position="96"/>
    </location>
    <ligand>
        <name>5-phospho-alpha-D-ribose 1-diphosphate</name>
        <dbReference type="ChEBI" id="CHEBI:58017"/>
        <note>ligand shared between dimeric partners</note>
    </ligand>
</feature>
<proteinExistence type="inferred from homology"/>
<feature type="binding site" evidence="6">
    <location>
        <position position="152"/>
    </location>
    <ligand>
        <name>orotate</name>
        <dbReference type="ChEBI" id="CHEBI:30839"/>
    </ligand>
</feature>
<feature type="binding site" description="in other chain" evidence="6">
    <location>
        <begin position="120"/>
        <end position="128"/>
    </location>
    <ligand>
        <name>5-phospho-alpha-D-ribose 1-diphosphate</name>
        <dbReference type="ChEBI" id="CHEBI:58017"/>
        <note>ligand shared between dimeric partners</note>
    </ligand>
</feature>
<dbReference type="InterPro" id="IPR029057">
    <property type="entry name" value="PRTase-like"/>
</dbReference>
<keyword evidence="3 6" id="KW-0328">Glycosyltransferase</keyword>
<reference evidence="7" key="1">
    <citation type="submission" date="2019-01" db="EMBL/GenBank/DDBJ databases">
        <authorList>
            <consortium name="Genoscope - CEA"/>
            <person name="William W."/>
        </authorList>
    </citation>
    <scope>NUCLEOTIDE SEQUENCE</scope>
    <source>
        <strain evidence="7">CR-1</strain>
    </source>
</reference>
<accession>A0A484HII7</accession>
<dbReference type="InterPro" id="IPR023031">
    <property type="entry name" value="OPRT"/>
</dbReference>
<dbReference type="GO" id="GO:0044205">
    <property type="term" value="P:'de novo' UMP biosynthetic process"/>
    <property type="evidence" value="ECO:0007669"/>
    <property type="project" value="UniProtKB-UniRule"/>
</dbReference>
<name>A0A484HII7_9BACT</name>
<evidence type="ECO:0000256" key="1">
    <source>
        <dbReference type="ARBA" id="ARBA00004889"/>
    </source>
</evidence>
<evidence type="ECO:0000256" key="2">
    <source>
        <dbReference type="ARBA" id="ARBA00011971"/>
    </source>
</evidence>
<organism evidence="7">
    <name type="scientific">uncultured Desulfobacteraceae bacterium</name>
    <dbReference type="NCBI Taxonomy" id="218296"/>
    <lineage>
        <taxon>Bacteria</taxon>
        <taxon>Pseudomonadati</taxon>
        <taxon>Thermodesulfobacteriota</taxon>
        <taxon>Desulfobacteria</taxon>
        <taxon>Desulfobacterales</taxon>
        <taxon>Desulfobacteraceae</taxon>
        <taxon>environmental samples</taxon>
    </lineage>
</organism>
<keyword evidence="4 6" id="KW-0808">Transferase</keyword>
<evidence type="ECO:0000256" key="5">
    <source>
        <dbReference type="ARBA" id="ARBA00022975"/>
    </source>
</evidence>
<comment type="caution">
    <text evidence="6">Lacks conserved residue(s) required for the propagation of feature annotation.</text>
</comment>
<evidence type="ECO:0000256" key="4">
    <source>
        <dbReference type="ARBA" id="ARBA00022679"/>
    </source>
</evidence>
<comment type="similarity">
    <text evidence="6">Belongs to the purine/pyrimidine phosphoribosyltransferase family. PyrE subfamily.</text>
</comment>
<comment type="function">
    <text evidence="6">Catalyzes the transfer of a ribosyl phosphate group from 5-phosphoribose 1-diphosphate to orotate, leading to the formation of orotidine monophosphate (OMP).</text>
</comment>
<dbReference type="HAMAP" id="MF_01208">
    <property type="entry name" value="PyrE"/>
    <property type="match status" value="1"/>
</dbReference>
<dbReference type="GO" id="GO:0004588">
    <property type="term" value="F:orotate phosphoribosyltransferase activity"/>
    <property type="evidence" value="ECO:0007669"/>
    <property type="project" value="UniProtKB-UniRule"/>
</dbReference>
<dbReference type="GO" id="GO:0000287">
    <property type="term" value="F:magnesium ion binding"/>
    <property type="evidence" value="ECO:0007669"/>
    <property type="project" value="UniProtKB-UniRule"/>
</dbReference>
<dbReference type="EC" id="2.4.2.10" evidence="2 6"/>
<comment type="catalytic activity">
    <reaction evidence="6">
        <text>orotidine 5'-phosphate + diphosphate = orotate + 5-phospho-alpha-D-ribose 1-diphosphate</text>
        <dbReference type="Rhea" id="RHEA:10380"/>
        <dbReference type="ChEBI" id="CHEBI:30839"/>
        <dbReference type="ChEBI" id="CHEBI:33019"/>
        <dbReference type="ChEBI" id="CHEBI:57538"/>
        <dbReference type="ChEBI" id="CHEBI:58017"/>
        <dbReference type="EC" id="2.4.2.10"/>
    </reaction>
</comment>
<dbReference type="EMBL" id="CAACVI010000045">
    <property type="protein sequence ID" value="VEN74982.1"/>
    <property type="molecule type" value="Genomic_DNA"/>
</dbReference>
<dbReference type="CDD" id="cd06223">
    <property type="entry name" value="PRTases_typeI"/>
    <property type="match status" value="1"/>
</dbReference>
<dbReference type="Gene3D" id="3.40.50.2020">
    <property type="match status" value="1"/>
</dbReference>
<protein>
    <recommendedName>
        <fullName evidence="2 6">Orotate phosphoribosyltransferase</fullName>
        <shortName evidence="6">OPRT</shortName>
        <shortName evidence="6">OPRTase</shortName>
        <ecNumber evidence="2 6">2.4.2.10</ecNumber>
    </recommendedName>
</protein>
<comment type="pathway">
    <text evidence="1 6">Pyrimidine metabolism; UMP biosynthesis via de novo pathway; UMP from orotate: step 1/2.</text>
</comment>
<comment type="cofactor">
    <cofactor evidence="6">
        <name>Mg(2+)</name>
        <dbReference type="ChEBI" id="CHEBI:18420"/>
    </cofactor>
</comment>
<gene>
    <name evidence="6 7" type="primary">pyrE</name>
    <name evidence="7" type="ORF">EPICR_50263</name>
</gene>
<dbReference type="GO" id="GO:0019856">
    <property type="term" value="P:pyrimidine nucleobase biosynthetic process"/>
    <property type="evidence" value="ECO:0007669"/>
    <property type="project" value="TreeGrafter"/>
</dbReference>
<dbReference type="UniPathway" id="UPA00070">
    <property type="reaction ID" value="UER00119"/>
</dbReference>
<evidence type="ECO:0000256" key="6">
    <source>
        <dbReference type="HAMAP-Rule" id="MF_01208"/>
    </source>
</evidence>
<dbReference type="InterPro" id="IPR000836">
    <property type="entry name" value="PRTase_dom"/>
</dbReference>
<dbReference type="AlphaFoldDB" id="A0A484HII7"/>